<evidence type="ECO:0000256" key="1">
    <source>
        <dbReference type="ARBA" id="ARBA00004651"/>
    </source>
</evidence>
<reference evidence="9" key="1">
    <citation type="journal article" date="2019" name="Int. J. Syst. Evol. Microbiol.">
        <title>The Global Catalogue of Microorganisms (GCM) 10K type strain sequencing project: providing services to taxonomists for standard genome sequencing and annotation.</title>
        <authorList>
            <consortium name="The Broad Institute Genomics Platform"/>
            <consortium name="The Broad Institute Genome Sequencing Center for Infectious Disease"/>
            <person name="Wu L."/>
            <person name="Ma J."/>
        </authorList>
    </citation>
    <scope>NUCLEOTIDE SEQUENCE [LARGE SCALE GENOMIC DNA]</scope>
    <source>
        <strain evidence="9">JCM 16546</strain>
    </source>
</reference>
<evidence type="ECO:0000313" key="9">
    <source>
        <dbReference type="Proteomes" id="UP001410795"/>
    </source>
</evidence>
<dbReference type="NCBIfam" id="TIGR03954">
    <property type="entry name" value="integ_memb_HG"/>
    <property type="match status" value="1"/>
</dbReference>
<feature type="domain" description="DUF3817" evidence="7">
    <location>
        <begin position="16"/>
        <end position="147"/>
    </location>
</feature>
<dbReference type="Proteomes" id="UP001410795">
    <property type="component" value="Unassembled WGS sequence"/>
</dbReference>
<dbReference type="PANTHER" id="PTHR40077">
    <property type="entry name" value="MEMBRANE PROTEIN-RELATED"/>
    <property type="match status" value="1"/>
</dbReference>
<sequence length="182" mass="20233">MPQPKLATFPQIRGALRFYQICSVITGVGLLLLVAEMILKYTPLHVELFLGGSGGFLWFAPAIVGPDCLWWSMFAPMTNDCEIISTGDGFNVSLAILVVHGWFYVVYLFACFRVWSLMRWRFPRFLALAGGGVVPFLSFFMEIRVARDVKRYLAEREAAAAARAAEKRAAATSSTDDLEVAP</sequence>
<comment type="subcellular location">
    <subcellularLocation>
        <location evidence="1">Cell membrane</location>
        <topology evidence="1">Multi-pass membrane protein</topology>
    </subcellularLocation>
</comment>
<evidence type="ECO:0000256" key="3">
    <source>
        <dbReference type="ARBA" id="ARBA00022692"/>
    </source>
</evidence>
<dbReference type="RefSeq" id="WP_221858692.1">
    <property type="nucleotide sequence ID" value="NZ_BAAAYV010000006.1"/>
</dbReference>
<organism evidence="8 9">
    <name type="scientific">Microbacterium marinilacus</name>
    <dbReference type="NCBI Taxonomy" id="415209"/>
    <lineage>
        <taxon>Bacteria</taxon>
        <taxon>Bacillati</taxon>
        <taxon>Actinomycetota</taxon>
        <taxon>Actinomycetes</taxon>
        <taxon>Micrococcales</taxon>
        <taxon>Microbacteriaceae</taxon>
        <taxon>Microbacterium</taxon>
    </lineage>
</organism>
<keyword evidence="3 6" id="KW-0812">Transmembrane</keyword>
<feature type="transmembrane region" description="Helical" evidence="6">
    <location>
        <begin position="92"/>
        <end position="116"/>
    </location>
</feature>
<evidence type="ECO:0000256" key="5">
    <source>
        <dbReference type="ARBA" id="ARBA00023136"/>
    </source>
</evidence>
<evidence type="ECO:0000256" key="2">
    <source>
        <dbReference type="ARBA" id="ARBA00022475"/>
    </source>
</evidence>
<proteinExistence type="predicted"/>
<evidence type="ECO:0000313" key="8">
    <source>
        <dbReference type="EMBL" id="GAA3656475.1"/>
    </source>
</evidence>
<keyword evidence="4 6" id="KW-1133">Transmembrane helix</keyword>
<keyword evidence="9" id="KW-1185">Reference proteome</keyword>
<gene>
    <name evidence="8" type="ORF">GCM10022202_15910</name>
</gene>
<evidence type="ECO:0000259" key="7">
    <source>
        <dbReference type="Pfam" id="PF12823"/>
    </source>
</evidence>
<evidence type="ECO:0000256" key="6">
    <source>
        <dbReference type="SAM" id="Phobius"/>
    </source>
</evidence>
<accession>A0ABP7BCD9</accession>
<dbReference type="Pfam" id="PF12823">
    <property type="entry name" value="DUF3817"/>
    <property type="match status" value="1"/>
</dbReference>
<evidence type="ECO:0000256" key="4">
    <source>
        <dbReference type="ARBA" id="ARBA00022989"/>
    </source>
</evidence>
<keyword evidence="5 6" id="KW-0472">Membrane</keyword>
<dbReference type="InterPro" id="IPR023845">
    <property type="entry name" value="DUF3817_TM"/>
</dbReference>
<keyword evidence="2" id="KW-1003">Cell membrane</keyword>
<protein>
    <submittedName>
        <fullName evidence="8">DUF3817 domain-containing protein</fullName>
    </submittedName>
</protein>
<dbReference type="PANTHER" id="PTHR40077:SF2">
    <property type="entry name" value="MEMBRANE PROTEIN"/>
    <property type="match status" value="1"/>
</dbReference>
<name>A0ABP7BCD9_9MICO</name>
<dbReference type="EMBL" id="BAAAYV010000006">
    <property type="protein sequence ID" value="GAA3656475.1"/>
    <property type="molecule type" value="Genomic_DNA"/>
</dbReference>
<feature type="transmembrane region" description="Helical" evidence="6">
    <location>
        <begin position="21"/>
        <end position="42"/>
    </location>
</feature>
<comment type="caution">
    <text evidence="8">The sequence shown here is derived from an EMBL/GenBank/DDBJ whole genome shotgun (WGS) entry which is preliminary data.</text>
</comment>
<feature type="transmembrane region" description="Helical" evidence="6">
    <location>
        <begin position="122"/>
        <end position="141"/>
    </location>
</feature>
<feature type="transmembrane region" description="Helical" evidence="6">
    <location>
        <begin position="48"/>
        <end position="71"/>
    </location>
</feature>